<dbReference type="STRING" id="70667.A0A183SVE2"/>
<name>A0A183SVE2_SCHSO</name>
<protein>
    <submittedName>
        <fullName evidence="6">PDEase domain-containing protein</fullName>
    </submittedName>
</protein>
<dbReference type="Pfam" id="PF00233">
    <property type="entry name" value="PDEase_I"/>
    <property type="match status" value="2"/>
</dbReference>
<keyword evidence="1" id="KW-0479">Metal-binding</keyword>
<dbReference type="SUPFAM" id="SSF109604">
    <property type="entry name" value="HD-domain/PDEase-like"/>
    <property type="match status" value="1"/>
</dbReference>
<gene>
    <name evidence="4" type="ORF">SSLN_LOCUS8190</name>
</gene>
<organism evidence="6">
    <name type="scientific">Schistocephalus solidus</name>
    <name type="common">Tapeworm</name>
    <dbReference type="NCBI Taxonomy" id="70667"/>
    <lineage>
        <taxon>Eukaryota</taxon>
        <taxon>Metazoa</taxon>
        <taxon>Spiralia</taxon>
        <taxon>Lophotrochozoa</taxon>
        <taxon>Platyhelminthes</taxon>
        <taxon>Cestoda</taxon>
        <taxon>Eucestoda</taxon>
        <taxon>Diphyllobothriidea</taxon>
        <taxon>Diphyllobothriidae</taxon>
        <taxon>Schistocephalus</taxon>
    </lineage>
</organism>
<sequence>MRKRGDRTNRPTPNFGEQFHISKLSLRPSAIFFQHLELESHGHRRSSSRREALKFKKTYNDYRCILDESYFRSRTVSLLAPFGSSLQQNILKPALHWDFDLFTLERLTAGFPLLHMATYVKKIISSFDFMCSILAALCHDIDHPGVNQSFILNSRQMLAMFYKACLLAHEGRLTPRALTHTVKTLILATDIARQSEFLQRFEIAIKCADISNPCRSWEVCSLWASFITEEFFKQGDREKRLNLPVLPTMDRENTTKAKVQIGFIKFLVIPLYTKWNDFMRNNFTRALLQVCNQNLSRWEAKDAEASAGTRRSQRLTR</sequence>
<evidence type="ECO:0000313" key="5">
    <source>
        <dbReference type="Proteomes" id="UP000275846"/>
    </source>
</evidence>
<accession>A0A183SVE2</accession>
<reference evidence="4 5" key="2">
    <citation type="submission" date="2018-11" db="EMBL/GenBank/DDBJ databases">
        <authorList>
            <consortium name="Pathogen Informatics"/>
        </authorList>
    </citation>
    <scope>NUCLEOTIDE SEQUENCE [LARGE SCALE GENOMIC DNA]</scope>
    <source>
        <strain evidence="4 5">NST_G2</strain>
    </source>
</reference>
<dbReference type="InterPro" id="IPR023174">
    <property type="entry name" value="PDEase_CS"/>
</dbReference>
<dbReference type="GO" id="GO:0004114">
    <property type="term" value="F:3',5'-cyclic-nucleotide phosphodiesterase activity"/>
    <property type="evidence" value="ECO:0007669"/>
    <property type="project" value="InterPro"/>
</dbReference>
<keyword evidence="5" id="KW-1185">Reference proteome</keyword>
<dbReference type="PANTHER" id="PTHR11347">
    <property type="entry name" value="CYCLIC NUCLEOTIDE PHOSPHODIESTERASE"/>
    <property type="match status" value="1"/>
</dbReference>
<feature type="domain" description="PDEase" evidence="3">
    <location>
        <begin position="1"/>
        <end position="305"/>
    </location>
</feature>
<dbReference type="PROSITE" id="PS51845">
    <property type="entry name" value="PDEASE_I_2"/>
    <property type="match status" value="1"/>
</dbReference>
<evidence type="ECO:0000256" key="2">
    <source>
        <dbReference type="ARBA" id="ARBA00022801"/>
    </source>
</evidence>
<evidence type="ECO:0000313" key="4">
    <source>
        <dbReference type="EMBL" id="VDL94575.1"/>
    </source>
</evidence>
<dbReference type="Gene3D" id="1.10.1300.10">
    <property type="entry name" value="3'5'-cyclic nucleotide phosphodiesterase, catalytic domain"/>
    <property type="match status" value="2"/>
</dbReference>
<reference evidence="6" key="1">
    <citation type="submission" date="2016-06" db="UniProtKB">
        <authorList>
            <consortium name="WormBaseParasite"/>
        </authorList>
    </citation>
    <scope>IDENTIFICATION</scope>
</reference>
<dbReference type="GO" id="GO:0046872">
    <property type="term" value="F:metal ion binding"/>
    <property type="evidence" value="ECO:0007669"/>
    <property type="project" value="UniProtKB-KW"/>
</dbReference>
<keyword evidence="2" id="KW-0378">Hydrolase</keyword>
<dbReference type="EMBL" id="UYSU01034520">
    <property type="protein sequence ID" value="VDL94575.1"/>
    <property type="molecule type" value="Genomic_DNA"/>
</dbReference>
<proteinExistence type="predicted"/>
<dbReference type="Proteomes" id="UP000275846">
    <property type="component" value="Unassembled WGS sequence"/>
</dbReference>
<evidence type="ECO:0000313" key="6">
    <source>
        <dbReference type="WBParaSite" id="SSLN_0000851401-mRNA-1"/>
    </source>
</evidence>
<evidence type="ECO:0000259" key="3">
    <source>
        <dbReference type="PROSITE" id="PS51845"/>
    </source>
</evidence>
<dbReference type="InterPro" id="IPR036971">
    <property type="entry name" value="PDEase_catalytic_dom_sf"/>
</dbReference>
<dbReference type="GO" id="GO:0007165">
    <property type="term" value="P:signal transduction"/>
    <property type="evidence" value="ECO:0007669"/>
    <property type="project" value="InterPro"/>
</dbReference>
<evidence type="ECO:0000256" key="1">
    <source>
        <dbReference type="ARBA" id="ARBA00022723"/>
    </source>
</evidence>
<dbReference type="AlphaFoldDB" id="A0A183SVE2"/>
<dbReference type="InterPro" id="IPR003607">
    <property type="entry name" value="HD/PDEase_dom"/>
</dbReference>
<dbReference type="OrthoDB" id="189220at2759"/>
<dbReference type="WBParaSite" id="SSLN_0000851401-mRNA-1">
    <property type="protein sequence ID" value="SSLN_0000851401-mRNA-1"/>
    <property type="gene ID" value="SSLN_0000851401"/>
</dbReference>
<dbReference type="CDD" id="cd00077">
    <property type="entry name" value="HDc"/>
    <property type="match status" value="1"/>
</dbReference>
<dbReference type="InterPro" id="IPR002073">
    <property type="entry name" value="PDEase_catalytic_dom"/>
</dbReference>
<dbReference type="PROSITE" id="PS00126">
    <property type="entry name" value="PDEASE_I_1"/>
    <property type="match status" value="1"/>
</dbReference>